<dbReference type="GO" id="GO:0007168">
    <property type="term" value="P:receptor guanylyl cyclase signaling pathway"/>
    <property type="evidence" value="ECO:0007669"/>
    <property type="project" value="TreeGrafter"/>
</dbReference>
<dbReference type="Pfam" id="PF01094">
    <property type="entry name" value="ANF_receptor"/>
    <property type="match status" value="1"/>
</dbReference>
<dbReference type="InterPro" id="IPR000719">
    <property type="entry name" value="Prot_kinase_dom"/>
</dbReference>
<dbReference type="EMBL" id="NCKV01000870">
    <property type="protein sequence ID" value="RWS29532.1"/>
    <property type="molecule type" value="Genomic_DNA"/>
</dbReference>
<feature type="coiled-coil region" evidence="14">
    <location>
        <begin position="848"/>
        <end position="875"/>
    </location>
</feature>
<organism evidence="18 19">
    <name type="scientific">Leptotrombidium deliense</name>
    <dbReference type="NCBI Taxonomy" id="299467"/>
    <lineage>
        <taxon>Eukaryota</taxon>
        <taxon>Metazoa</taxon>
        <taxon>Ecdysozoa</taxon>
        <taxon>Arthropoda</taxon>
        <taxon>Chelicerata</taxon>
        <taxon>Arachnida</taxon>
        <taxon>Acari</taxon>
        <taxon>Acariformes</taxon>
        <taxon>Trombidiformes</taxon>
        <taxon>Prostigmata</taxon>
        <taxon>Anystina</taxon>
        <taxon>Parasitengona</taxon>
        <taxon>Trombiculoidea</taxon>
        <taxon>Trombiculidae</taxon>
        <taxon>Leptotrombidium</taxon>
    </lineage>
</organism>
<evidence type="ECO:0000256" key="4">
    <source>
        <dbReference type="ARBA" id="ARBA00022692"/>
    </source>
</evidence>
<dbReference type="CDD" id="cd06352">
    <property type="entry name" value="PBP1_NPR_GC-like"/>
    <property type="match status" value="1"/>
</dbReference>
<dbReference type="PROSITE" id="PS50125">
    <property type="entry name" value="GUANYLATE_CYCLASE_2"/>
    <property type="match status" value="1"/>
</dbReference>
<keyword evidence="11" id="KW-0325">Glycoprotein</keyword>
<dbReference type="PANTHER" id="PTHR11920:SF494">
    <property type="entry name" value="ATRIAL NATRIURETIC PEPTIDE RECEPTOR 2"/>
    <property type="match status" value="1"/>
</dbReference>
<feature type="domain" description="Guanylate cyclase" evidence="17">
    <location>
        <begin position="911"/>
        <end position="1017"/>
    </location>
</feature>
<dbReference type="GO" id="GO:0004016">
    <property type="term" value="F:adenylate cyclase activity"/>
    <property type="evidence" value="ECO:0007669"/>
    <property type="project" value="TreeGrafter"/>
</dbReference>
<evidence type="ECO:0000256" key="10">
    <source>
        <dbReference type="ARBA" id="ARBA00023170"/>
    </source>
</evidence>
<dbReference type="Gene3D" id="3.30.200.20">
    <property type="entry name" value="Phosphorylase Kinase, domain 1"/>
    <property type="match status" value="1"/>
</dbReference>
<evidence type="ECO:0000313" key="19">
    <source>
        <dbReference type="Proteomes" id="UP000288716"/>
    </source>
</evidence>
<dbReference type="GO" id="GO:0005524">
    <property type="term" value="F:ATP binding"/>
    <property type="evidence" value="ECO:0007669"/>
    <property type="project" value="InterPro"/>
</dbReference>
<dbReference type="PANTHER" id="PTHR11920">
    <property type="entry name" value="GUANYLYL CYCLASE"/>
    <property type="match status" value="1"/>
</dbReference>
<dbReference type="PROSITE" id="PS50011">
    <property type="entry name" value="PROTEIN_KINASE_DOM"/>
    <property type="match status" value="1"/>
</dbReference>
<dbReference type="SMART" id="SM00044">
    <property type="entry name" value="CYCc"/>
    <property type="match status" value="1"/>
</dbReference>
<keyword evidence="14" id="KW-0175">Coiled coil</keyword>
<keyword evidence="9 15" id="KW-0472">Membrane</keyword>
<dbReference type="Gene3D" id="1.10.510.10">
    <property type="entry name" value="Transferase(Phosphotransferase) domain 1"/>
    <property type="match status" value="1"/>
</dbReference>
<keyword evidence="19" id="KW-1185">Reference proteome</keyword>
<dbReference type="Gene3D" id="3.40.50.2300">
    <property type="match status" value="3"/>
</dbReference>
<sequence>EISFNDTFNDYLNTTATRLSNETENFEIIVDVETDLQPLPVKVLCIDLITRGIHESEIITRISTLLALNKLQILYPQFNFSLIHKYWNNSNGKINYAGAVAAEEHLKNGPVSLFVGPISNTALKPVAHLASYWNIPLCTGSGFADDFDDKETFSTLIRISSTIKTTAKVFVKIMEYFNWKHVTVLCDAQHYLSKITCEGLEAAFNAHKQIKENFEDFYNNKPKTDYEQLLKESKRSSRVIIVLSKPEILRKILVAAYDLGMWEGDFAFFTVQWNSDKETHDFEWYVYKDDQNKKVHKMVESLMIVSTVAIPQSQEFNDFQEAIANKAKNDYGLKVEKNNVSIFTASFHDCLLMYGSALNKTFAEGKDATNGRFILEKLRNFTFSDGVLGDIYIDSNGDREADFTISDLNDESLTMQAVGIYSAHTDELNMFNASEIRWPNGKAPNDEPVCGFDGLKCAQSHQYSNLFLIITASLVFIAVVVLICITIYKKFQFEAELSNLWWKVNWDEISFIDNFHKSTSTVASDQVATVVAFPECPDVCQETCKQNTDKGFSRLSSLSTQLKRSNQLIGSNIYPGTRIGTFKNIKVAVKILNLENISVTRDLLMELKQIRDLVHENLIRFIGLCIDNPNIALLTELCPRGSLQDLLLNDSFHLDWCFRYSIISDIVDGMSFIHNSAINYHGRLKSSNCVIDNHFIVKLTDFGLNSLMIYAQRDESVNPQTLLYVSPEHLRSKDPLTTGSQKGDVYSFSIVVQEIITRKEPFSVEPDSNILQVGTRYTLEAQEVLNLVRLSLEPPFRPIIPHDKDIPHEFIELITKCWKENPYERPSFYWIKCHLKQLTRSFGSSNLLDNLLRRMEQYTDNLEQLVEEKTAALVDEKKRSDELLYELLPKYVVKQLKTGNSVEPEEFECVTICFTDIKEFTKISAESSPIEVVDLLNDVYTCIDDIIGNYDVYKVETIGDAYMVVSGLPVRNGNNHAREIGRMTLSLLERIKTFKIKHRPEKKLMLRIGVHSGNVYT</sequence>
<evidence type="ECO:0000259" key="17">
    <source>
        <dbReference type="PROSITE" id="PS50125"/>
    </source>
</evidence>
<dbReference type="AlphaFoldDB" id="A0A443SPX4"/>
<evidence type="ECO:0000256" key="11">
    <source>
        <dbReference type="ARBA" id="ARBA00023180"/>
    </source>
</evidence>
<dbReference type="VEuPathDB" id="VectorBase:LDEU002508"/>
<keyword evidence="10 18" id="KW-0675">Receptor</keyword>
<keyword evidence="6" id="KW-0547">Nucleotide-binding</keyword>
<keyword evidence="13" id="KW-0141">cGMP biosynthesis</keyword>
<dbReference type="GO" id="GO:0004383">
    <property type="term" value="F:guanylate cyclase activity"/>
    <property type="evidence" value="ECO:0007669"/>
    <property type="project" value="UniProtKB-EC"/>
</dbReference>
<dbReference type="Gene3D" id="6.10.250.780">
    <property type="match status" value="1"/>
</dbReference>
<accession>A0A443SPX4</accession>
<evidence type="ECO:0000256" key="14">
    <source>
        <dbReference type="SAM" id="Coils"/>
    </source>
</evidence>
<dbReference type="CDD" id="cd07302">
    <property type="entry name" value="CHD"/>
    <property type="match status" value="1"/>
</dbReference>
<keyword evidence="7 15" id="KW-1133">Transmembrane helix</keyword>
<dbReference type="Pfam" id="PF07714">
    <property type="entry name" value="PK_Tyr_Ser-Thr"/>
    <property type="match status" value="1"/>
</dbReference>
<comment type="catalytic activity">
    <reaction evidence="1">
        <text>GTP = 3',5'-cyclic GMP + diphosphate</text>
        <dbReference type="Rhea" id="RHEA:13665"/>
        <dbReference type="ChEBI" id="CHEBI:33019"/>
        <dbReference type="ChEBI" id="CHEBI:37565"/>
        <dbReference type="ChEBI" id="CHEBI:57746"/>
        <dbReference type="EC" id="4.6.1.2"/>
    </reaction>
</comment>
<dbReference type="OrthoDB" id="6509365at2759"/>
<dbReference type="GO" id="GO:0005886">
    <property type="term" value="C:plasma membrane"/>
    <property type="evidence" value="ECO:0007669"/>
    <property type="project" value="UniProtKB-SubCell"/>
</dbReference>
<feature type="domain" description="Protein kinase" evidence="16">
    <location>
        <begin position="563"/>
        <end position="842"/>
    </location>
</feature>
<dbReference type="GO" id="GO:0001653">
    <property type="term" value="F:peptide receptor activity"/>
    <property type="evidence" value="ECO:0007669"/>
    <property type="project" value="TreeGrafter"/>
</dbReference>
<evidence type="ECO:0000256" key="13">
    <source>
        <dbReference type="ARBA" id="ARBA00023293"/>
    </source>
</evidence>
<dbReference type="Proteomes" id="UP000288716">
    <property type="component" value="Unassembled WGS sequence"/>
</dbReference>
<evidence type="ECO:0000256" key="5">
    <source>
        <dbReference type="ARBA" id="ARBA00022729"/>
    </source>
</evidence>
<dbReference type="PRINTS" id="PR00255">
    <property type="entry name" value="NATPEPTIDER"/>
</dbReference>
<dbReference type="InterPro" id="IPR001245">
    <property type="entry name" value="Ser-Thr/Tyr_kinase_cat_dom"/>
</dbReference>
<proteinExistence type="predicted"/>
<dbReference type="SUPFAM" id="SSF53822">
    <property type="entry name" value="Periplasmic binding protein-like I"/>
    <property type="match status" value="1"/>
</dbReference>
<comment type="subcellular location">
    <subcellularLocation>
        <location evidence="2">Cell membrane</location>
        <topology evidence="2">Single-pass type I membrane protein</topology>
    </subcellularLocation>
</comment>
<name>A0A443SPX4_9ACAR</name>
<evidence type="ECO:0000256" key="1">
    <source>
        <dbReference type="ARBA" id="ARBA00001436"/>
    </source>
</evidence>
<dbReference type="STRING" id="299467.A0A443SPX4"/>
<dbReference type="InterPro" id="IPR028082">
    <property type="entry name" value="Peripla_BP_I"/>
</dbReference>
<evidence type="ECO:0000259" key="16">
    <source>
        <dbReference type="PROSITE" id="PS50011"/>
    </source>
</evidence>
<dbReference type="InterPro" id="IPR029787">
    <property type="entry name" value="Nucleotide_cyclase"/>
</dbReference>
<dbReference type="InterPro" id="IPR001054">
    <property type="entry name" value="A/G_cyclase"/>
</dbReference>
<dbReference type="GO" id="GO:0004672">
    <property type="term" value="F:protein kinase activity"/>
    <property type="evidence" value="ECO:0007669"/>
    <property type="project" value="InterPro"/>
</dbReference>
<dbReference type="GO" id="GO:0035556">
    <property type="term" value="P:intracellular signal transduction"/>
    <property type="evidence" value="ECO:0007669"/>
    <property type="project" value="InterPro"/>
</dbReference>
<reference evidence="18 19" key="1">
    <citation type="journal article" date="2018" name="Gigascience">
        <title>Genomes of trombidid mites reveal novel predicted allergens and laterally-transferred genes associated with secondary metabolism.</title>
        <authorList>
            <person name="Dong X."/>
            <person name="Chaisiri K."/>
            <person name="Xia D."/>
            <person name="Armstrong S.D."/>
            <person name="Fang Y."/>
            <person name="Donnelly M.J."/>
            <person name="Kadowaki T."/>
            <person name="McGarry J.W."/>
            <person name="Darby A.C."/>
            <person name="Makepeace B.L."/>
        </authorList>
    </citation>
    <scope>NUCLEOTIDE SEQUENCE [LARGE SCALE GENOMIC DNA]</scope>
    <source>
        <strain evidence="18">UoL-UT</strain>
    </source>
</reference>
<dbReference type="Gene3D" id="3.30.70.1230">
    <property type="entry name" value="Nucleotide cyclase"/>
    <property type="match status" value="1"/>
</dbReference>
<keyword evidence="8" id="KW-0342">GTP-binding</keyword>
<evidence type="ECO:0000256" key="15">
    <source>
        <dbReference type="SAM" id="Phobius"/>
    </source>
</evidence>
<evidence type="ECO:0000256" key="3">
    <source>
        <dbReference type="ARBA" id="ARBA00012202"/>
    </source>
</evidence>
<keyword evidence="5" id="KW-0732">Signal</keyword>
<keyword evidence="12" id="KW-0456">Lyase</keyword>
<evidence type="ECO:0000256" key="6">
    <source>
        <dbReference type="ARBA" id="ARBA00022741"/>
    </source>
</evidence>
<feature type="non-terminal residue" evidence="18">
    <location>
        <position position="1"/>
    </location>
</feature>
<dbReference type="Pfam" id="PF00211">
    <property type="entry name" value="Guanylate_cyc"/>
    <property type="match status" value="1"/>
</dbReference>
<dbReference type="InterPro" id="IPR050401">
    <property type="entry name" value="Cyclic_nucleotide_synthase"/>
</dbReference>
<evidence type="ECO:0000256" key="8">
    <source>
        <dbReference type="ARBA" id="ARBA00023134"/>
    </source>
</evidence>
<dbReference type="EC" id="4.6.1.2" evidence="3"/>
<evidence type="ECO:0000256" key="12">
    <source>
        <dbReference type="ARBA" id="ARBA00023239"/>
    </source>
</evidence>
<keyword evidence="4 15" id="KW-0812">Transmembrane</keyword>
<evidence type="ECO:0000313" key="18">
    <source>
        <dbReference type="EMBL" id="RWS29532.1"/>
    </source>
</evidence>
<evidence type="ECO:0000256" key="2">
    <source>
        <dbReference type="ARBA" id="ARBA00004251"/>
    </source>
</evidence>
<evidence type="ECO:0000256" key="7">
    <source>
        <dbReference type="ARBA" id="ARBA00022989"/>
    </source>
</evidence>
<gene>
    <name evidence="18" type="ORF">B4U80_01724</name>
</gene>
<dbReference type="SUPFAM" id="SSF55073">
    <property type="entry name" value="Nucleotide cyclase"/>
    <property type="match status" value="1"/>
</dbReference>
<protein>
    <recommendedName>
        <fullName evidence="3">guanylate cyclase</fullName>
        <ecNumber evidence="3">4.6.1.2</ecNumber>
    </recommendedName>
</protein>
<dbReference type="SUPFAM" id="SSF56112">
    <property type="entry name" value="Protein kinase-like (PK-like)"/>
    <property type="match status" value="1"/>
</dbReference>
<comment type="caution">
    <text evidence="18">The sequence shown here is derived from an EMBL/GenBank/DDBJ whole genome shotgun (WGS) entry which is preliminary data.</text>
</comment>
<feature type="transmembrane region" description="Helical" evidence="15">
    <location>
        <begin position="466"/>
        <end position="488"/>
    </location>
</feature>
<dbReference type="InterPro" id="IPR001828">
    <property type="entry name" value="ANF_lig-bd_rcpt"/>
</dbReference>
<dbReference type="InterPro" id="IPR011009">
    <property type="entry name" value="Kinase-like_dom_sf"/>
</dbReference>
<dbReference type="InterPro" id="IPR001170">
    <property type="entry name" value="ANPR/GUC"/>
</dbReference>
<evidence type="ECO:0000256" key="9">
    <source>
        <dbReference type="ARBA" id="ARBA00023136"/>
    </source>
</evidence>